<feature type="chain" id="PRO_5011515365" evidence="1">
    <location>
        <begin position="25"/>
        <end position="379"/>
    </location>
</feature>
<evidence type="ECO:0000259" key="2">
    <source>
        <dbReference type="Pfam" id="PF01551"/>
    </source>
</evidence>
<dbReference type="PROSITE" id="PS51257">
    <property type="entry name" value="PROKAR_LIPOPROTEIN"/>
    <property type="match status" value="1"/>
</dbReference>
<dbReference type="PANTHER" id="PTHR21666:SF268">
    <property type="entry name" value="PEPTIDASE M23 DOMAIN-CONTAINING PROTEIN"/>
    <property type="match status" value="1"/>
</dbReference>
<dbReference type="InterPro" id="IPR003646">
    <property type="entry name" value="SH3-like_bac-type"/>
</dbReference>
<feature type="domain" description="M23ase beta-sheet core" evidence="2">
    <location>
        <begin position="196"/>
        <end position="292"/>
    </location>
</feature>
<evidence type="ECO:0000256" key="1">
    <source>
        <dbReference type="SAM" id="SignalP"/>
    </source>
</evidence>
<name>A0A1I2P9T8_9FLAO</name>
<evidence type="ECO:0000313" key="4">
    <source>
        <dbReference type="EMBL" id="SFG12854.1"/>
    </source>
</evidence>
<dbReference type="GO" id="GO:0004222">
    <property type="term" value="F:metalloendopeptidase activity"/>
    <property type="evidence" value="ECO:0007669"/>
    <property type="project" value="TreeGrafter"/>
</dbReference>
<dbReference type="RefSeq" id="WP_075325570.1">
    <property type="nucleotide sequence ID" value="NZ_FOOH01000029.1"/>
</dbReference>
<feature type="domain" description="SH3b" evidence="3">
    <location>
        <begin position="322"/>
        <end position="374"/>
    </location>
</feature>
<evidence type="ECO:0000259" key="3">
    <source>
        <dbReference type="Pfam" id="PF08239"/>
    </source>
</evidence>
<dbReference type="InterPro" id="IPR011055">
    <property type="entry name" value="Dup_hybrid_motif"/>
</dbReference>
<dbReference type="CDD" id="cd12797">
    <property type="entry name" value="M23_peptidase"/>
    <property type="match status" value="1"/>
</dbReference>
<proteinExistence type="predicted"/>
<dbReference type="SUPFAM" id="SSF51261">
    <property type="entry name" value="Duplicated hybrid motif"/>
    <property type="match status" value="1"/>
</dbReference>
<dbReference type="InterPro" id="IPR050570">
    <property type="entry name" value="Cell_wall_metabolism_enzyme"/>
</dbReference>
<dbReference type="Proteomes" id="UP000199116">
    <property type="component" value="Unassembled WGS sequence"/>
</dbReference>
<dbReference type="EMBL" id="FOOH01000029">
    <property type="protein sequence ID" value="SFG12854.1"/>
    <property type="molecule type" value="Genomic_DNA"/>
</dbReference>
<dbReference type="PANTHER" id="PTHR21666">
    <property type="entry name" value="PEPTIDASE-RELATED"/>
    <property type="match status" value="1"/>
</dbReference>
<protein>
    <submittedName>
        <fullName evidence="4">SH3 domain-containing protein</fullName>
    </submittedName>
</protein>
<dbReference type="AlphaFoldDB" id="A0A1I2P9T8"/>
<accession>A0A1I2P9T8</accession>
<feature type="signal peptide" evidence="1">
    <location>
        <begin position="1"/>
        <end position="24"/>
    </location>
</feature>
<dbReference type="Gene3D" id="2.30.30.40">
    <property type="entry name" value="SH3 Domains"/>
    <property type="match status" value="1"/>
</dbReference>
<sequence>MKQIKILSLFLILIISGCSQINKASDFITNPTAKEQYKRDFNVSDELFSIWENSVETAFKDSVSVNLPYAETGKFFPKSFSVYSYEIQLQPGEVLNLEVETDSTKQLVFIELFEKIADTINKFEKVKSSDFQKKTLSFEAEKTATYKVVIQPEIEATTPFAFKMEKSPAYFFPVASGVNTNVQSYWGDNRDGGARSHEGIDIFAKRGTPVVAATNGSIGYTGEKGLGGKQVWLRDRKRNQSLYYAHLDSIANITGSVKRGDTLGFVGNTGNARTTPPHLHFGIYKSYRGAINPLYFVYQANSLQTEPEKLDNIPHKLIVQSSRANLRNKPTTSNSRILSTLKAQDTLQFLGKTSEWFHVRTLGNKASFIHHSLVTPIAP</sequence>
<dbReference type="Pfam" id="PF01551">
    <property type="entry name" value="Peptidase_M23"/>
    <property type="match status" value="1"/>
</dbReference>
<dbReference type="Gene3D" id="2.70.70.10">
    <property type="entry name" value="Glucose Permease (Domain IIA)"/>
    <property type="match status" value="1"/>
</dbReference>
<dbReference type="Pfam" id="PF08239">
    <property type="entry name" value="SH3_3"/>
    <property type="match status" value="1"/>
</dbReference>
<keyword evidence="1" id="KW-0732">Signal</keyword>
<keyword evidence="5" id="KW-1185">Reference proteome</keyword>
<reference evidence="5" key="1">
    <citation type="submission" date="2016-10" db="EMBL/GenBank/DDBJ databases">
        <authorList>
            <person name="Varghese N."/>
            <person name="Submissions S."/>
        </authorList>
    </citation>
    <scope>NUCLEOTIDE SEQUENCE [LARGE SCALE GENOMIC DNA]</scope>
    <source>
        <strain evidence="5">DSM 23515</strain>
    </source>
</reference>
<organism evidence="4 5">
    <name type="scientific">Salegentibacter agarivorans</name>
    <dbReference type="NCBI Taxonomy" id="345907"/>
    <lineage>
        <taxon>Bacteria</taxon>
        <taxon>Pseudomonadati</taxon>
        <taxon>Bacteroidota</taxon>
        <taxon>Flavobacteriia</taxon>
        <taxon>Flavobacteriales</taxon>
        <taxon>Flavobacteriaceae</taxon>
        <taxon>Salegentibacter</taxon>
    </lineage>
</organism>
<dbReference type="InterPro" id="IPR016047">
    <property type="entry name" value="M23ase_b-sheet_dom"/>
</dbReference>
<evidence type="ECO:0000313" key="5">
    <source>
        <dbReference type="Proteomes" id="UP000199116"/>
    </source>
</evidence>
<gene>
    <name evidence="4" type="ORF">SAMN04488033_12911</name>
</gene>